<keyword evidence="4" id="KW-1015">Disulfide bond</keyword>
<reference evidence="8" key="1">
    <citation type="journal article" date="2014" name="Int. J. Syst. Evol. Microbiol.">
        <title>Complete genome sequence of Corynebacterium casei LMG S-19264T (=DSM 44701T), isolated from a smear-ripened cheese.</title>
        <authorList>
            <consortium name="US DOE Joint Genome Institute (JGI-PGF)"/>
            <person name="Walter F."/>
            <person name="Albersmeier A."/>
            <person name="Kalinowski J."/>
            <person name="Ruckert C."/>
        </authorList>
    </citation>
    <scope>NUCLEOTIDE SEQUENCE</scope>
    <source>
        <strain evidence="8">KCTC 23077</strain>
    </source>
</reference>
<dbReference type="CDD" id="cd03418">
    <property type="entry name" value="GRX_GRXb_1_3_like"/>
    <property type="match status" value="1"/>
</dbReference>
<keyword evidence="6" id="KW-0963">Cytoplasm</keyword>
<dbReference type="Gene3D" id="3.40.30.10">
    <property type="entry name" value="Glutaredoxin"/>
    <property type="match status" value="1"/>
</dbReference>
<dbReference type="InterPro" id="IPR011900">
    <property type="entry name" value="GRX_bact"/>
</dbReference>
<sequence length="157" mass="17688">MKHVARWRDACEPIFKRGRRTRRCNSGMENPRRRSHIATRVRGGPLLPQTSEPLPSFRSTILTQSPQSAPAITIYTTAVCPYCVAAKNFLKSKDQTWTEVRVDLDPEERSRMQALTKRTSVPQIFVGNVHVGGYDDMIAMHRAGKLDPLLAGEGQRS</sequence>
<dbReference type="GO" id="GO:0045454">
    <property type="term" value="P:cell redox homeostasis"/>
    <property type="evidence" value="ECO:0007669"/>
    <property type="project" value="InterPro"/>
</dbReference>
<dbReference type="NCBIfam" id="TIGR02181">
    <property type="entry name" value="GRX_bact"/>
    <property type="match status" value="1"/>
</dbReference>
<dbReference type="EMBL" id="BMYD01000001">
    <property type="protein sequence ID" value="GHA69568.1"/>
    <property type="molecule type" value="Genomic_DNA"/>
</dbReference>
<organism evidence="8 9">
    <name type="scientific">Cognatilysobacter bugurensis</name>
    <dbReference type="NCBI Taxonomy" id="543356"/>
    <lineage>
        <taxon>Bacteria</taxon>
        <taxon>Pseudomonadati</taxon>
        <taxon>Pseudomonadota</taxon>
        <taxon>Gammaproteobacteria</taxon>
        <taxon>Lysobacterales</taxon>
        <taxon>Lysobacteraceae</taxon>
        <taxon>Cognatilysobacter</taxon>
    </lineage>
</organism>
<dbReference type="PROSITE" id="PS00195">
    <property type="entry name" value="GLUTAREDOXIN_1"/>
    <property type="match status" value="1"/>
</dbReference>
<dbReference type="SUPFAM" id="SSF52833">
    <property type="entry name" value="Thioredoxin-like"/>
    <property type="match status" value="1"/>
</dbReference>
<dbReference type="InterPro" id="IPR002109">
    <property type="entry name" value="Glutaredoxin"/>
</dbReference>
<dbReference type="InterPro" id="IPR014025">
    <property type="entry name" value="Glutaredoxin_subgr"/>
</dbReference>
<evidence type="ECO:0000256" key="3">
    <source>
        <dbReference type="ARBA" id="ARBA00022982"/>
    </source>
</evidence>
<evidence type="ECO:0000256" key="5">
    <source>
        <dbReference type="ARBA" id="ARBA00023284"/>
    </source>
</evidence>
<dbReference type="InterPro" id="IPR011767">
    <property type="entry name" value="GLR_AS"/>
</dbReference>
<dbReference type="PANTHER" id="PTHR45694:SF18">
    <property type="entry name" value="GLUTAREDOXIN-1-RELATED"/>
    <property type="match status" value="1"/>
</dbReference>
<evidence type="ECO:0000256" key="2">
    <source>
        <dbReference type="ARBA" id="ARBA00022448"/>
    </source>
</evidence>
<protein>
    <recommendedName>
        <fullName evidence="6">Glutaredoxin</fullName>
    </recommendedName>
</protein>
<dbReference type="GO" id="GO:0034599">
    <property type="term" value="P:cellular response to oxidative stress"/>
    <property type="evidence" value="ECO:0007669"/>
    <property type="project" value="TreeGrafter"/>
</dbReference>
<dbReference type="PRINTS" id="PR00160">
    <property type="entry name" value="GLUTAREDOXIN"/>
</dbReference>
<dbReference type="AlphaFoldDB" id="A0A918W3R8"/>
<dbReference type="GO" id="GO:0015038">
    <property type="term" value="F:glutathione disulfide oxidoreductase activity"/>
    <property type="evidence" value="ECO:0007669"/>
    <property type="project" value="UniProtKB-UniRule"/>
</dbReference>
<dbReference type="PANTHER" id="PTHR45694">
    <property type="entry name" value="GLUTAREDOXIN 2"/>
    <property type="match status" value="1"/>
</dbReference>
<comment type="similarity">
    <text evidence="1 6">Belongs to the glutaredoxin family.</text>
</comment>
<accession>A0A918W3R8</accession>
<comment type="caution">
    <text evidence="8">The sequence shown here is derived from an EMBL/GenBank/DDBJ whole genome shotgun (WGS) entry which is preliminary data.</text>
</comment>
<evidence type="ECO:0000256" key="6">
    <source>
        <dbReference type="RuleBase" id="RU364065"/>
    </source>
</evidence>
<dbReference type="PROSITE" id="PS51354">
    <property type="entry name" value="GLUTAREDOXIN_2"/>
    <property type="match status" value="1"/>
</dbReference>
<evidence type="ECO:0000256" key="1">
    <source>
        <dbReference type="ARBA" id="ARBA00007787"/>
    </source>
</evidence>
<dbReference type="InterPro" id="IPR036249">
    <property type="entry name" value="Thioredoxin-like_sf"/>
</dbReference>
<dbReference type="Proteomes" id="UP000646426">
    <property type="component" value="Unassembled WGS sequence"/>
</dbReference>
<evidence type="ECO:0000259" key="7">
    <source>
        <dbReference type="Pfam" id="PF00462"/>
    </source>
</evidence>
<dbReference type="GO" id="GO:0005737">
    <property type="term" value="C:cytoplasm"/>
    <property type="evidence" value="ECO:0007669"/>
    <property type="project" value="TreeGrafter"/>
</dbReference>
<keyword evidence="2 6" id="KW-0813">Transport</keyword>
<evidence type="ECO:0000313" key="8">
    <source>
        <dbReference type="EMBL" id="GHA69568.1"/>
    </source>
</evidence>
<comment type="function">
    <text evidence="6">Has a glutathione-disulfide oxidoreductase activity in the presence of NADPH and glutathione reductase. Reduces low molecular weight disulfides and proteins.</text>
</comment>
<keyword evidence="3 6" id="KW-0249">Electron transport</keyword>
<keyword evidence="5 6" id="KW-0676">Redox-active center</keyword>
<reference evidence="8" key="2">
    <citation type="submission" date="2020-09" db="EMBL/GenBank/DDBJ databases">
        <authorList>
            <person name="Sun Q."/>
            <person name="Kim S."/>
        </authorList>
    </citation>
    <scope>NUCLEOTIDE SEQUENCE</scope>
    <source>
        <strain evidence="8">KCTC 23077</strain>
    </source>
</reference>
<proteinExistence type="inferred from homology"/>
<evidence type="ECO:0000313" key="9">
    <source>
        <dbReference type="Proteomes" id="UP000646426"/>
    </source>
</evidence>
<gene>
    <name evidence="8" type="ORF">GCM10007067_01900</name>
</gene>
<dbReference type="Pfam" id="PF00462">
    <property type="entry name" value="Glutaredoxin"/>
    <property type="match status" value="1"/>
</dbReference>
<feature type="domain" description="Glutaredoxin" evidence="7">
    <location>
        <begin position="72"/>
        <end position="131"/>
    </location>
</feature>
<evidence type="ECO:0000256" key="4">
    <source>
        <dbReference type="ARBA" id="ARBA00023157"/>
    </source>
</evidence>
<keyword evidence="9" id="KW-1185">Reference proteome</keyword>
<name>A0A918W3R8_9GAMM</name>